<dbReference type="Proteomes" id="UP000198418">
    <property type="component" value="Unassembled WGS sequence"/>
</dbReference>
<dbReference type="InterPro" id="IPR021225">
    <property type="entry name" value="Tlde1_dom"/>
</dbReference>
<gene>
    <name evidence="3" type="ORF">SAMN06265338_101495</name>
</gene>
<dbReference type="Pfam" id="PF10908">
    <property type="entry name" value="Tlde1_dom"/>
    <property type="match status" value="1"/>
</dbReference>
<evidence type="ECO:0000313" key="3">
    <source>
        <dbReference type="EMBL" id="SNB56135.1"/>
    </source>
</evidence>
<feature type="domain" description="Tlde1" evidence="2">
    <location>
        <begin position="332"/>
        <end position="433"/>
    </location>
</feature>
<evidence type="ECO:0000256" key="1">
    <source>
        <dbReference type="SAM" id="MobiDB-lite"/>
    </source>
</evidence>
<evidence type="ECO:0000259" key="2">
    <source>
        <dbReference type="Pfam" id="PF10908"/>
    </source>
</evidence>
<keyword evidence="4" id="KW-1185">Reference proteome</keyword>
<feature type="region of interest" description="Disordered" evidence="1">
    <location>
        <begin position="164"/>
        <end position="185"/>
    </location>
</feature>
<reference evidence="4" key="1">
    <citation type="submission" date="2017-06" db="EMBL/GenBank/DDBJ databases">
        <authorList>
            <person name="Varghese N."/>
            <person name="Submissions S."/>
        </authorList>
    </citation>
    <scope>NUCLEOTIDE SEQUENCE [LARGE SCALE GENOMIC DNA]</scope>
    <source>
        <strain evidence="4">DSM 137</strain>
    </source>
</reference>
<accession>A0A212Q9Q2</accession>
<proteinExistence type="predicted"/>
<dbReference type="RefSeq" id="WP_244593123.1">
    <property type="nucleotide sequence ID" value="NZ_FYDG01000001.1"/>
</dbReference>
<name>A0A212Q9Q2_RHOAC</name>
<sequence>MTDWSFESTELDAMEKASLPRIVFTRVAPVLATMTFSALVALRFAEGLTGSPAPMERPQAPQAAHVAKPAAEAMVPAPATPLRAAAQAQGAVPAPAQAPAQVAPAQVASAKVRSTSPYGELFDPDYAVLGLADARPVGLDSSLFSADPMYKPAPEATTQVAQAAPRVDSAAPRVDSAAPRVDNAAPLAAPQKSAADLGLRVAEEETVVAPTPPTRPADLSRLAKVEDEAVKPGPAPERAKDQPQHIAPRVAARRLRADPQAQIQAQNDPRGFFEKLFGAEDQQKGPQLAYAAPEGGGALKLSRGVFAAARPAEGVAVYNIRAHTVTLPSGEQLEAHSGLGHLFDNPEGVHVRMRGATPPATYKLSLRESLFHGVQALRLTPIDSNVHGRNGLLAHTFMLGPRGDSNGCVSFRNYRAFLQAYQNGEIRHLRVVSGG</sequence>
<organism evidence="3 4">
    <name type="scientific">Rhodoblastus acidophilus</name>
    <name type="common">Rhodopseudomonas acidophila</name>
    <dbReference type="NCBI Taxonomy" id="1074"/>
    <lineage>
        <taxon>Bacteria</taxon>
        <taxon>Pseudomonadati</taxon>
        <taxon>Pseudomonadota</taxon>
        <taxon>Alphaproteobacteria</taxon>
        <taxon>Hyphomicrobiales</taxon>
        <taxon>Rhodoblastaceae</taxon>
        <taxon>Rhodoblastus</taxon>
    </lineage>
</organism>
<dbReference type="AlphaFoldDB" id="A0A212Q9Q2"/>
<protein>
    <recommendedName>
        <fullName evidence="2">Tlde1 domain-containing protein</fullName>
    </recommendedName>
</protein>
<dbReference type="EMBL" id="FYDG01000001">
    <property type="protein sequence ID" value="SNB56135.1"/>
    <property type="molecule type" value="Genomic_DNA"/>
</dbReference>
<evidence type="ECO:0000313" key="4">
    <source>
        <dbReference type="Proteomes" id="UP000198418"/>
    </source>
</evidence>